<keyword evidence="3" id="KW-1185">Reference proteome</keyword>
<keyword evidence="1" id="KW-0472">Membrane</keyword>
<accession>A0A2P5EN44</accession>
<keyword evidence="1" id="KW-1133">Transmembrane helix</keyword>
<gene>
    <name evidence="2" type="ORF">TorRG33x02_172210</name>
</gene>
<dbReference type="InParanoid" id="A0A2P5EN44"/>
<evidence type="ECO:0000313" key="2">
    <source>
        <dbReference type="EMBL" id="PON86974.1"/>
    </source>
</evidence>
<dbReference type="EMBL" id="JXTC01000123">
    <property type="protein sequence ID" value="PON86974.1"/>
    <property type="molecule type" value="Genomic_DNA"/>
</dbReference>
<comment type="caution">
    <text evidence="2">The sequence shown here is derived from an EMBL/GenBank/DDBJ whole genome shotgun (WGS) entry which is preliminary data.</text>
</comment>
<dbReference type="Proteomes" id="UP000237000">
    <property type="component" value="Unassembled WGS sequence"/>
</dbReference>
<keyword evidence="1" id="KW-0812">Transmembrane</keyword>
<proteinExistence type="predicted"/>
<protein>
    <submittedName>
        <fullName evidence="2">Uncharacterized protein</fullName>
    </submittedName>
</protein>
<dbReference type="AlphaFoldDB" id="A0A2P5EN44"/>
<evidence type="ECO:0000313" key="3">
    <source>
        <dbReference type="Proteomes" id="UP000237000"/>
    </source>
</evidence>
<sequence length="104" mass="11844">LEGLLFGEVPKILSQILWFFGNFFLPCGGELTEIFFFSFLGGELTEITEIFFFSFLGGLEIYLVGQLMRASLKIKLLCQLLLLELNYSRIFIFLPKGFICSPVS</sequence>
<reference evidence="3" key="1">
    <citation type="submission" date="2016-06" db="EMBL/GenBank/DDBJ databases">
        <title>Parallel loss of symbiosis genes in relatives of nitrogen-fixing non-legume Parasponia.</title>
        <authorList>
            <person name="Van Velzen R."/>
            <person name="Holmer R."/>
            <person name="Bu F."/>
            <person name="Rutten L."/>
            <person name="Van Zeijl A."/>
            <person name="Liu W."/>
            <person name="Santuari L."/>
            <person name="Cao Q."/>
            <person name="Sharma T."/>
            <person name="Shen D."/>
            <person name="Roswanjaya Y."/>
            <person name="Wardhani T."/>
            <person name="Kalhor M.S."/>
            <person name="Jansen J."/>
            <person name="Van den Hoogen J."/>
            <person name="Gungor B."/>
            <person name="Hartog M."/>
            <person name="Hontelez J."/>
            <person name="Verver J."/>
            <person name="Yang W.-C."/>
            <person name="Schijlen E."/>
            <person name="Repin R."/>
            <person name="Schilthuizen M."/>
            <person name="Schranz E."/>
            <person name="Heidstra R."/>
            <person name="Miyata K."/>
            <person name="Fedorova E."/>
            <person name="Kohlen W."/>
            <person name="Bisseling T."/>
            <person name="Smit S."/>
            <person name="Geurts R."/>
        </authorList>
    </citation>
    <scope>NUCLEOTIDE SEQUENCE [LARGE SCALE GENOMIC DNA]</scope>
    <source>
        <strain evidence="3">cv. RG33-2</strain>
    </source>
</reference>
<feature type="transmembrane region" description="Helical" evidence="1">
    <location>
        <begin position="47"/>
        <end position="65"/>
    </location>
</feature>
<name>A0A2P5EN44_TREOI</name>
<evidence type="ECO:0000256" key="1">
    <source>
        <dbReference type="SAM" id="Phobius"/>
    </source>
</evidence>
<feature type="non-terminal residue" evidence="2">
    <location>
        <position position="1"/>
    </location>
</feature>
<organism evidence="2 3">
    <name type="scientific">Trema orientale</name>
    <name type="common">Charcoal tree</name>
    <name type="synonym">Celtis orientalis</name>
    <dbReference type="NCBI Taxonomy" id="63057"/>
    <lineage>
        <taxon>Eukaryota</taxon>
        <taxon>Viridiplantae</taxon>
        <taxon>Streptophyta</taxon>
        <taxon>Embryophyta</taxon>
        <taxon>Tracheophyta</taxon>
        <taxon>Spermatophyta</taxon>
        <taxon>Magnoliopsida</taxon>
        <taxon>eudicotyledons</taxon>
        <taxon>Gunneridae</taxon>
        <taxon>Pentapetalae</taxon>
        <taxon>rosids</taxon>
        <taxon>fabids</taxon>
        <taxon>Rosales</taxon>
        <taxon>Cannabaceae</taxon>
        <taxon>Trema</taxon>
    </lineage>
</organism>
<feature type="transmembrane region" description="Helical" evidence="1">
    <location>
        <begin position="16"/>
        <end position="41"/>
    </location>
</feature>